<accession>A0A822FVV0</accession>
<evidence type="ECO:0000313" key="1">
    <source>
        <dbReference type="EMBL" id="CAF4978071.1"/>
    </source>
</evidence>
<evidence type="ECO:0000313" key="4">
    <source>
        <dbReference type="Proteomes" id="UP000663873"/>
    </source>
</evidence>
<proteinExistence type="predicted"/>
<reference evidence="2" key="1">
    <citation type="submission" date="2021-02" db="EMBL/GenBank/DDBJ databases">
        <authorList>
            <person name="Nowell W R."/>
        </authorList>
    </citation>
    <scope>NUCLEOTIDE SEQUENCE</scope>
</reference>
<protein>
    <submittedName>
        <fullName evidence="2">Uncharacterized protein</fullName>
    </submittedName>
</protein>
<feature type="non-terminal residue" evidence="2">
    <location>
        <position position="1"/>
    </location>
</feature>
<dbReference type="Proteomes" id="UP000663848">
    <property type="component" value="Unassembled WGS sequence"/>
</dbReference>
<name>A0A822FVV0_9BILA</name>
<gene>
    <name evidence="2" type="ORF">QYT958_LOCUS46605</name>
    <name evidence="1" type="ORF">UJA718_LOCUS49145</name>
</gene>
<organism evidence="2 3">
    <name type="scientific">Rotaria socialis</name>
    <dbReference type="NCBI Taxonomy" id="392032"/>
    <lineage>
        <taxon>Eukaryota</taxon>
        <taxon>Metazoa</taxon>
        <taxon>Spiralia</taxon>
        <taxon>Gnathifera</taxon>
        <taxon>Rotifera</taxon>
        <taxon>Eurotatoria</taxon>
        <taxon>Bdelloidea</taxon>
        <taxon>Philodinida</taxon>
        <taxon>Philodinidae</taxon>
        <taxon>Rotaria</taxon>
    </lineage>
</organism>
<dbReference type="EMBL" id="CAJOBR010083644">
    <property type="protein sequence ID" value="CAF5128795.1"/>
    <property type="molecule type" value="Genomic_DNA"/>
</dbReference>
<evidence type="ECO:0000313" key="2">
    <source>
        <dbReference type="EMBL" id="CAF5128795.1"/>
    </source>
</evidence>
<comment type="caution">
    <text evidence="2">The sequence shown here is derived from an EMBL/GenBank/DDBJ whole genome shotgun (WGS) entry which is preliminary data.</text>
</comment>
<dbReference type="Proteomes" id="UP000663873">
    <property type="component" value="Unassembled WGS sequence"/>
</dbReference>
<dbReference type="AlphaFoldDB" id="A0A822FVV0"/>
<evidence type="ECO:0000313" key="3">
    <source>
        <dbReference type="Proteomes" id="UP000663848"/>
    </source>
</evidence>
<sequence length="26" mass="2892">RTDNAVPILDVIDDEDLDGFIISSRC</sequence>
<keyword evidence="4" id="KW-1185">Reference proteome</keyword>
<dbReference type="EMBL" id="CAJOBP010101712">
    <property type="protein sequence ID" value="CAF4978071.1"/>
    <property type="molecule type" value="Genomic_DNA"/>
</dbReference>